<sequence>MSKGKASADFLSKMSIGQEEPTAKSAPTQAEKAMPVSGRSGLKHIGGYFDRDMVEKVALLRARLALDNSQLIKRAVEELYGREIAARKFGDR</sequence>
<feature type="region of interest" description="Disordered" evidence="1">
    <location>
        <begin position="1"/>
        <end position="38"/>
    </location>
</feature>
<reference evidence="2" key="1">
    <citation type="journal article" date="2015" name="Nature">
        <title>Complex archaea that bridge the gap between prokaryotes and eukaryotes.</title>
        <authorList>
            <person name="Spang A."/>
            <person name="Saw J.H."/>
            <person name="Jorgensen S.L."/>
            <person name="Zaremba-Niedzwiedzka K."/>
            <person name="Martijn J."/>
            <person name="Lind A.E."/>
            <person name="van Eijk R."/>
            <person name="Schleper C."/>
            <person name="Guy L."/>
            <person name="Ettema T.J."/>
        </authorList>
    </citation>
    <scope>NUCLEOTIDE SEQUENCE</scope>
</reference>
<dbReference type="EMBL" id="LAZR01000356">
    <property type="protein sequence ID" value="KKN72721.1"/>
    <property type="molecule type" value="Genomic_DNA"/>
</dbReference>
<gene>
    <name evidence="2" type="ORF">LCGC14_0407730</name>
</gene>
<dbReference type="AlphaFoldDB" id="A0A0F9VGR6"/>
<name>A0A0F9VGR6_9ZZZZ</name>
<evidence type="ECO:0000256" key="1">
    <source>
        <dbReference type="SAM" id="MobiDB-lite"/>
    </source>
</evidence>
<evidence type="ECO:0000313" key="2">
    <source>
        <dbReference type="EMBL" id="KKN72721.1"/>
    </source>
</evidence>
<comment type="caution">
    <text evidence="2">The sequence shown here is derived from an EMBL/GenBank/DDBJ whole genome shotgun (WGS) entry which is preliminary data.</text>
</comment>
<proteinExistence type="predicted"/>
<accession>A0A0F9VGR6</accession>
<organism evidence="2">
    <name type="scientific">marine sediment metagenome</name>
    <dbReference type="NCBI Taxonomy" id="412755"/>
    <lineage>
        <taxon>unclassified sequences</taxon>
        <taxon>metagenomes</taxon>
        <taxon>ecological metagenomes</taxon>
    </lineage>
</organism>
<protein>
    <submittedName>
        <fullName evidence="2">Uncharacterized protein</fullName>
    </submittedName>
</protein>